<dbReference type="RefSeq" id="XP_013397386.1">
    <property type="nucleotide sequence ID" value="XM_013541932.1"/>
</dbReference>
<feature type="domain" description="EF-hand" evidence="4">
    <location>
        <begin position="175"/>
        <end position="206"/>
    </location>
</feature>
<protein>
    <submittedName>
        <fullName evidence="6">Uncharacterized protein LOC106164130</fullName>
    </submittedName>
</protein>
<sequence>MSLLIAATLTAVCYVSMASNVKQTLSDGCHSDDDLGLDCCAATLWCDYSGLIPRDRGDCSCAEGCTAGRDTTTGISVSDCAGTLLSDKEKRDNPVPGDPLPDTAIPDAPLPDTSLPDDPLADSAVPESNSPDDDFPEDYNEAILRHVFNDIDTDGDNYLSEGELIEAELDFGQGMSNAEIHDLLFEMDKDGDGYLDFDEYLITPHI</sequence>
<evidence type="ECO:0000256" key="1">
    <source>
        <dbReference type="ARBA" id="ARBA00022837"/>
    </source>
</evidence>
<proteinExistence type="predicted"/>
<dbReference type="InParanoid" id="A0A1S3IHN6"/>
<evidence type="ECO:0000256" key="3">
    <source>
        <dbReference type="SAM" id="SignalP"/>
    </source>
</evidence>
<dbReference type="SUPFAM" id="SSF47473">
    <property type="entry name" value="EF-hand"/>
    <property type="match status" value="1"/>
</dbReference>
<dbReference type="Pfam" id="PF13499">
    <property type="entry name" value="EF-hand_7"/>
    <property type="match status" value="1"/>
</dbReference>
<reference evidence="6" key="1">
    <citation type="submission" date="2025-08" db="UniProtKB">
        <authorList>
            <consortium name="RefSeq"/>
        </authorList>
    </citation>
    <scope>IDENTIFICATION</scope>
    <source>
        <tissue evidence="6">Gonads</tissue>
    </source>
</reference>
<dbReference type="InterPro" id="IPR011992">
    <property type="entry name" value="EF-hand-dom_pair"/>
</dbReference>
<dbReference type="InterPro" id="IPR002048">
    <property type="entry name" value="EF_hand_dom"/>
</dbReference>
<keyword evidence="5" id="KW-1185">Reference proteome</keyword>
<dbReference type="Gene3D" id="1.10.238.10">
    <property type="entry name" value="EF-hand"/>
    <property type="match status" value="1"/>
</dbReference>
<organism evidence="5 6">
    <name type="scientific">Lingula anatina</name>
    <name type="common">Brachiopod</name>
    <name type="synonym">Lingula unguis</name>
    <dbReference type="NCBI Taxonomy" id="7574"/>
    <lineage>
        <taxon>Eukaryota</taxon>
        <taxon>Metazoa</taxon>
        <taxon>Spiralia</taxon>
        <taxon>Lophotrochozoa</taxon>
        <taxon>Brachiopoda</taxon>
        <taxon>Linguliformea</taxon>
        <taxon>Lingulata</taxon>
        <taxon>Lingulida</taxon>
        <taxon>Linguloidea</taxon>
        <taxon>Lingulidae</taxon>
        <taxon>Lingula</taxon>
    </lineage>
</organism>
<keyword evidence="1" id="KW-0106">Calcium</keyword>
<feature type="domain" description="EF-hand" evidence="4">
    <location>
        <begin position="139"/>
        <end position="174"/>
    </location>
</feature>
<evidence type="ECO:0000256" key="2">
    <source>
        <dbReference type="SAM" id="MobiDB-lite"/>
    </source>
</evidence>
<dbReference type="AlphaFoldDB" id="A0A1S3IHN6"/>
<feature type="chain" id="PRO_5010197117" evidence="3">
    <location>
        <begin position="19"/>
        <end position="206"/>
    </location>
</feature>
<dbReference type="KEGG" id="lak:106164130"/>
<evidence type="ECO:0000313" key="5">
    <source>
        <dbReference type="Proteomes" id="UP000085678"/>
    </source>
</evidence>
<name>A0A1S3IHN6_LINAN</name>
<evidence type="ECO:0000259" key="4">
    <source>
        <dbReference type="PROSITE" id="PS50222"/>
    </source>
</evidence>
<evidence type="ECO:0000313" key="6">
    <source>
        <dbReference type="RefSeq" id="XP_013397386.1"/>
    </source>
</evidence>
<dbReference type="InterPro" id="IPR018247">
    <property type="entry name" value="EF_Hand_1_Ca_BS"/>
</dbReference>
<dbReference type="GO" id="GO:0005509">
    <property type="term" value="F:calcium ion binding"/>
    <property type="evidence" value="ECO:0007669"/>
    <property type="project" value="InterPro"/>
</dbReference>
<dbReference type="Proteomes" id="UP000085678">
    <property type="component" value="Unplaced"/>
</dbReference>
<dbReference type="CDD" id="cd00051">
    <property type="entry name" value="EFh"/>
    <property type="match status" value="1"/>
</dbReference>
<keyword evidence="3" id="KW-0732">Signal</keyword>
<feature type="signal peptide" evidence="3">
    <location>
        <begin position="1"/>
        <end position="18"/>
    </location>
</feature>
<feature type="region of interest" description="Disordered" evidence="2">
    <location>
        <begin position="87"/>
        <end position="136"/>
    </location>
</feature>
<feature type="compositionally biased region" description="Low complexity" evidence="2">
    <location>
        <begin position="106"/>
        <end position="123"/>
    </location>
</feature>
<gene>
    <name evidence="6" type="primary">LOC106164130</name>
</gene>
<dbReference type="GeneID" id="106164130"/>
<dbReference type="PROSITE" id="PS00018">
    <property type="entry name" value="EF_HAND_1"/>
    <property type="match status" value="2"/>
</dbReference>
<dbReference type="SMART" id="SM00054">
    <property type="entry name" value="EFh"/>
    <property type="match status" value="2"/>
</dbReference>
<accession>A0A1S3IHN6</accession>
<dbReference type="OrthoDB" id="26525at2759"/>
<dbReference type="PROSITE" id="PS50222">
    <property type="entry name" value="EF_HAND_2"/>
    <property type="match status" value="2"/>
</dbReference>